<protein>
    <recommendedName>
        <fullName evidence="2">DUF4235 domain-containing protein</fullName>
    </recommendedName>
</protein>
<dbReference type="Pfam" id="PF14019">
    <property type="entry name" value="DUF4235"/>
    <property type="match status" value="1"/>
</dbReference>
<gene>
    <name evidence="1" type="ORF">NT6N_05120</name>
</gene>
<name>A0AAT9FHK4_9BACT</name>
<dbReference type="EMBL" id="AP026866">
    <property type="protein sequence ID" value="BDS05472.1"/>
    <property type="molecule type" value="Genomic_DNA"/>
</dbReference>
<reference evidence="1" key="1">
    <citation type="submission" date="2024-07" db="EMBL/GenBank/DDBJ databases">
        <title>Complete genome sequence of Verrucomicrobiaceae bacterium NT6N.</title>
        <authorList>
            <person name="Huang C."/>
            <person name="Takami H."/>
            <person name="Hamasaki K."/>
        </authorList>
    </citation>
    <scope>NUCLEOTIDE SEQUENCE</scope>
    <source>
        <strain evidence="1">NT6N</strain>
    </source>
</reference>
<evidence type="ECO:0000313" key="1">
    <source>
        <dbReference type="EMBL" id="BDS05472.1"/>
    </source>
</evidence>
<organism evidence="1">
    <name type="scientific">Oceaniferula spumae</name>
    <dbReference type="NCBI Taxonomy" id="2979115"/>
    <lineage>
        <taxon>Bacteria</taxon>
        <taxon>Pseudomonadati</taxon>
        <taxon>Verrucomicrobiota</taxon>
        <taxon>Verrucomicrobiia</taxon>
        <taxon>Verrucomicrobiales</taxon>
        <taxon>Verrucomicrobiaceae</taxon>
        <taxon>Oceaniferula</taxon>
    </lineage>
</organism>
<proteinExistence type="predicted"/>
<dbReference type="AlphaFoldDB" id="A0AAT9FHK4"/>
<dbReference type="InterPro" id="IPR025329">
    <property type="entry name" value="DUF4235"/>
</dbReference>
<accession>A0AAT9FHK4</accession>
<evidence type="ECO:0008006" key="2">
    <source>
        <dbReference type="Google" id="ProtNLM"/>
    </source>
</evidence>
<sequence length="101" mass="10646">MNKLKSVALLAAGFALPMAASRISRKVLGAGYEAVTDRPPPKNPASLSTGWKEAISWSILAGAMGGVARLLVNRAIAHTEIPATGYDEESQQEALVDNLQD</sequence>
<dbReference type="KEGG" id="osu:NT6N_05120"/>